<dbReference type="InterPro" id="IPR046554">
    <property type="entry name" value="DUF6708"/>
</dbReference>
<feature type="domain" description="DUF6708" evidence="2">
    <location>
        <begin position="231"/>
        <end position="315"/>
    </location>
</feature>
<evidence type="ECO:0000259" key="2">
    <source>
        <dbReference type="Pfam" id="PF20455"/>
    </source>
</evidence>
<feature type="transmembrane region" description="Helical" evidence="1">
    <location>
        <begin position="115"/>
        <end position="139"/>
    </location>
</feature>
<dbReference type="Proteomes" id="UP000306631">
    <property type="component" value="Unassembled WGS sequence"/>
</dbReference>
<proteinExistence type="predicted"/>
<sequence length="353" mass="39499">MYLMEMIFWLAKLDAKEEGQMAARPTVSLSSGAGVGQRIQREPGDEFAVFTVNRRFIDIQGAWQEDKRGIVTFVFIGIMFVLQGQFLVGVIVPGVQQMISGIGYFGRPLPSDHYVGIPIFILMWAVANGVFFRFCWRWVRLELFVQRRIIVRFNRVTRQVHINRPACAGGTVTLPWDDAIMEMTGGDPGSRTGDGTLIMGWSGDRTGAGFDEICMLGGLLDDQGSAEALGEYIRRYMEEGPDAVPRPKRLRATFPWPWDSVRSTLSFLLPSWRNGDKGLVLTLALLLSPLLLLHSLCHWISLLLCWPTWWPRIIRRAGLPGAPVPALTVAEDYGPEIARKLRASVIKLGDPSP</sequence>
<evidence type="ECO:0000313" key="4">
    <source>
        <dbReference type="Proteomes" id="UP000306631"/>
    </source>
</evidence>
<keyword evidence="1" id="KW-0472">Membrane</keyword>
<dbReference type="Pfam" id="PF20455">
    <property type="entry name" value="DUF6708"/>
    <property type="match status" value="1"/>
</dbReference>
<protein>
    <recommendedName>
        <fullName evidence="2">DUF6708 domain-containing protein</fullName>
    </recommendedName>
</protein>
<comment type="caution">
    <text evidence="3">The sequence shown here is derived from an EMBL/GenBank/DDBJ whole genome shotgun (WGS) entry which is preliminary data.</text>
</comment>
<gene>
    <name evidence="3" type="ORF">E5352_14630</name>
</gene>
<evidence type="ECO:0000256" key="1">
    <source>
        <dbReference type="SAM" id="Phobius"/>
    </source>
</evidence>
<keyword evidence="1" id="KW-1133">Transmembrane helix</keyword>
<dbReference type="AlphaFoldDB" id="A0A4S2CVA7"/>
<evidence type="ECO:0000313" key="3">
    <source>
        <dbReference type="EMBL" id="TGY32888.1"/>
    </source>
</evidence>
<organism evidence="3 4">
    <name type="scientific">Stenotrophomonas maltophilia</name>
    <name type="common">Pseudomonas maltophilia</name>
    <name type="synonym">Xanthomonas maltophilia</name>
    <dbReference type="NCBI Taxonomy" id="40324"/>
    <lineage>
        <taxon>Bacteria</taxon>
        <taxon>Pseudomonadati</taxon>
        <taxon>Pseudomonadota</taxon>
        <taxon>Gammaproteobacteria</taxon>
        <taxon>Lysobacterales</taxon>
        <taxon>Lysobacteraceae</taxon>
        <taxon>Stenotrophomonas</taxon>
        <taxon>Stenotrophomonas maltophilia group</taxon>
    </lineage>
</organism>
<feature type="transmembrane region" description="Helical" evidence="1">
    <location>
        <begin position="70"/>
        <end position="95"/>
    </location>
</feature>
<name>A0A4S2CVA7_STEMA</name>
<dbReference type="EMBL" id="SRYW01000013">
    <property type="protein sequence ID" value="TGY32888.1"/>
    <property type="molecule type" value="Genomic_DNA"/>
</dbReference>
<accession>A0A4S2CVA7</accession>
<reference evidence="3 4" key="1">
    <citation type="submission" date="2019-04" db="EMBL/GenBank/DDBJ databases">
        <title>Microbes associate with the intestines of laboratory mice.</title>
        <authorList>
            <person name="Navarre W."/>
            <person name="Wong E."/>
            <person name="Huang K."/>
            <person name="Tropini C."/>
            <person name="Ng K."/>
            <person name="Yu B."/>
        </authorList>
    </citation>
    <scope>NUCLEOTIDE SEQUENCE [LARGE SCALE GENOMIC DNA]</scope>
    <source>
        <strain evidence="3 4">NM62_B4-13</strain>
    </source>
</reference>
<feature type="transmembrane region" description="Helical" evidence="1">
    <location>
        <begin position="279"/>
        <end position="301"/>
    </location>
</feature>
<keyword evidence="1" id="KW-0812">Transmembrane</keyword>